<feature type="compositionally biased region" description="Low complexity" evidence="1">
    <location>
        <begin position="70"/>
        <end position="91"/>
    </location>
</feature>
<evidence type="ECO:0000313" key="2">
    <source>
        <dbReference type="EMBL" id="KAK3170502.1"/>
    </source>
</evidence>
<organism evidence="2 3">
    <name type="scientific">Dipteronia sinensis</name>
    <dbReference type="NCBI Taxonomy" id="43782"/>
    <lineage>
        <taxon>Eukaryota</taxon>
        <taxon>Viridiplantae</taxon>
        <taxon>Streptophyta</taxon>
        <taxon>Embryophyta</taxon>
        <taxon>Tracheophyta</taxon>
        <taxon>Spermatophyta</taxon>
        <taxon>Magnoliopsida</taxon>
        <taxon>eudicotyledons</taxon>
        <taxon>Gunneridae</taxon>
        <taxon>Pentapetalae</taxon>
        <taxon>rosids</taxon>
        <taxon>malvids</taxon>
        <taxon>Sapindales</taxon>
        <taxon>Sapindaceae</taxon>
        <taxon>Hippocastanoideae</taxon>
        <taxon>Acereae</taxon>
        <taxon>Dipteronia</taxon>
    </lineage>
</organism>
<evidence type="ECO:0000313" key="3">
    <source>
        <dbReference type="Proteomes" id="UP001281410"/>
    </source>
</evidence>
<gene>
    <name evidence="2" type="ORF">Dsin_032533</name>
</gene>
<accession>A0AAE0DHG5</accession>
<proteinExistence type="predicted"/>
<comment type="caution">
    <text evidence="2">The sequence shown here is derived from an EMBL/GenBank/DDBJ whole genome shotgun (WGS) entry which is preliminary data.</text>
</comment>
<protein>
    <submittedName>
        <fullName evidence="2">Uncharacterized protein</fullName>
    </submittedName>
</protein>
<feature type="compositionally biased region" description="Polar residues" evidence="1">
    <location>
        <begin position="92"/>
        <end position="102"/>
    </location>
</feature>
<name>A0AAE0DHG5_9ROSI</name>
<feature type="region of interest" description="Disordered" evidence="1">
    <location>
        <begin position="67"/>
        <end position="102"/>
    </location>
</feature>
<dbReference type="EMBL" id="JANJYJ010000867">
    <property type="protein sequence ID" value="KAK3170502.1"/>
    <property type="molecule type" value="Genomic_DNA"/>
</dbReference>
<dbReference type="AlphaFoldDB" id="A0AAE0DHG5"/>
<dbReference type="Proteomes" id="UP001281410">
    <property type="component" value="Unassembled WGS sequence"/>
</dbReference>
<evidence type="ECO:0000256" key="1">
    <source>
        <dbReference type="SAM" id="MobiDB-lite"/>
    </source>
</evidence>
<sequence length="102" mass="10539">MSESNKICHIVRIRQMLRQWWRKTRVSASSRGTAGMPSDVPAGHVVVCVGAGGGGSTASLTWVHSLSPATSPTSKISSGSSPPSRIGSLPSTTSRDAATSAF</sequence>
<reference evidence="2" key="1">
    <citation type="journal article" date="2023" name="Plant J.">
        <title>Genome sequences and population genomics provide insights into the demographic history, inbreeding, and mutation load of two 'living fossil' tree species of Dipteronia.</title>
        <authorList>
            <person name="Feng Y."/>
            <person name="Comes H.P."/>
            <person name="Chen J."/>
            <person name="Zhu S."/>
            <person name="Lu R."/>
            <person name="Zhang X."/>
            <person name="Li P."/>
            <person name="Qiu J."/>
            <person name="Olsen K.M."/>
            <person name="Qiu Y."/>
        </authorList>
    </citation>
    <scope>NUCLEOTIDE SEQUENCE</scope>
    <source>
        <strain evidence="2">NBL</strain>
    </source>
</reference>
<keyword evidence="3" id="KW-1185">Reference proteome</keyword>